<gene>
    <name evidence="2" type="ORF">BDU57DRAFT_540736</name>
</gene>
<proteinExistence type="predicted"/>
<organism evidence="2 3">
    <name type="scientific">Ampelomyces quisqualis</name>
    <name type="common">Powdery mildew agent</name>
    <dbReference type="NCBI Taxonomy" id="50730"/>
    <lineage>
        <taxon>Eukaryota</taxon>
        <taxon>Fungi</taxon>
        <taxon>Dikarya</taxon>
        <taxon>Ascomycota</taxon>
        <taxon>Pezizomycotina</taxon>
        <taxon>Dothideomycetes</taxon>
        <taxon>Pleosporomycetidae</taxon>
        <taxon>Pleosporales</taxon>
        <taxon>Pleosporineae</taxon>
        <taxon>Phaeosphaeriaceae</taxon>
        <taxon>Ampelomyces</taxon>
    </lineage>
</organism>
<evidence type="ECO:0000313" key="3">
    <source>
        <dbReference type="Proteomes" id="UP000800096"/>
    </source>
</evidence>
<dbReference type="Proteomes" id="UP000800096">
    <property type="component" value="Unassembled WGS sequence"/>
</dbReference>
<protein>
    <submittedName>
        <fullName evidence="2">Uncharacterized protein</fullName>
    </submittedName>
</protein>
<reference evidence="2" key="1">
    <citation type="journal article" date="2020" name="Stud. Mycol.">
        <title>101 Dothideomycetes genomes: a test case for predicting lifestyles and emergence of pathogens.</title>
        <authorList>
            <person name="Haridas S."/>
            <person name="Albert R."/>
            <person name="Binder M."/>
            <person name="Bloem J."/>
            <person name="Labutti K."/>
            <person name="Salamov A."/>
            <person name="Andreopoulos B."/>
            <person name="Baker S."/>
            <person name="Barry K."/>
            <person name="Bills G."/>
            <person name="Bluhm B."/>
            <person name="Cannon C."/>
            <person name="Castanera R."/>
            <person name="Culley D."/>
            <person name="Daum C."/>
            <person name="Ezra D."/>
            <person name="Gonzalez J."/>
            <person name="Henrissat B."/>
            <person name="Kuo A."/>
            <person name="Liang C."/>
            <person name="Lipzen A."/>
            <person name="Lutzoni F."/>
            <person name="Magnuson J."/>
            <person name="Mondo S."/>
            <person name="Nolan M."/>
            <person name="Ohm R."/>
            <person name="Pangilinan J."/>
            <person name="Park H.-J."/>
            <person name="Ramirez L."/>
            <person name="Alfaro M."/>
            <person name="Sun H."/>
            <person name="Tritt A."/>
            <person name="Yoshinaga Y."/>
            <person name="Zwiers L.-H."/>
            <person name="Turgeon B."/>
            <person name="Goodwin S."/>
            <person name="Spatafora J."/>
            <person name="Crous P."/>
            <person name="Grigoriev I."/>
        </authorList>
    </citation>
    <scope>NUCLEOTIDE SEQUENCE</scope>
    <source>
        <strain evidence="2">HMLAC05119</strain>
    </source>
</reference>
<accession>A0A6A5QHP5</accession>
<name>A0A6A5QHP5_AMPQU</name>
<feature type="compositionally biased region" description="Basic and acidic residues" evidence="1">
    <location>
        <begin position="149"/>
        <end position="161"/>
    </location>
</feature>
<evidence type="ECO:0000256" key="1">
    <source>
        <dbReference type="SAM" id="MobiDB-lite"/>
    </source>
</evidence>
<sequence>MKFLAIVLLFLNVCATMLDCVWLVLALHDTCWPVVLFLRSLSTHIPLPLPPPPKATPPGQRILFRPSFSIHNFCWIILHKAVAVLPSTDRALFTPYMRGSHFAALAESLLADDPAPILARYGIKLSPTQLRRIEHLKSLPEIVLSPPEDGNRKPQRGEKGGRKLRTKKGFLWVPKKVSKAGKAEKQKRKEERKARALAERSSNASA</sequence>
<evidence type="ECO:0000313" key="2">
    <source>
        <dbReference type="EMBL" id="KAF1914872.1"/>
    </source>
</evidence>
<dbReference type="OrthoDB" id="3786928at2759"/>
<dbReference type="EMBL" id="ML979137">
    <property type="protein sequence ID" value="KAF1914872.1"/>
    <property type="molecule type" value="Genomic_DNA"/>
</dbReference>
<feature type="compositionally biased region" description="Basic and acidic residues" evidence="1">
    <location>
        <begin position="181"/>
        <end position="198"/>
    </location>
</feature>
<keyword evidence="3" id="KW-1185">Reference proteome</keyword>
<feature type="region of interest" description="Disordered" evidence="1">
    <location>
        <begin position="143"/>
        <end position="206"/>
    </location>
</feature>
<dbReference type="AlphaFoldDB" id="A0A6A5QHP5"/>